<evidence type="ECO:0000256" key="2">
    <source>
        <dbReference type="ARBA" id="ARBA00005695"/>
    </source>
</evidence>
<comment type="similarity">
    <text evidence="2">Belongs to the bacterial solute-binding protein 5 family.</text>
</comment>
<dbReference type="InterPro" id="IPR006311">
    <property type="entry name" value="TAT_signal"/>
</dbReference>
<keyword evidence="6" id="KW-1185">Reference proteome</keyword>
<dbReference type="GO" id="GO:1904680">
    <property type="term" value="F:peptide transmembrane transporter activity"/>
    <property type="evidence" value="ECO:0007669"/>
    <property type="project" value="TreeGrafter"/>
</dbReference>
<dbReference type="SUPFAM" id="SSF53850">
    <property type="entry name" value="Periplasmic binding protein-like II"/>
    <property type="match status" value="1"/>
</dbReference>
<reference evidence="5 6" key="1">
    <citation type="submission" date="2015-12" db="EMBL/GenBank/DDBJ databases">
        <authorList>
            <person name="Shamseldin A."/>
            <person name="Moawad H."/>
            <person name="Abd El-Rahim W.M."/>
            <person name="Sadowsky M.J."/>
        </authorList>
    </citation>
    <scope>NUCLEOTIDE SEQUENCE [LARGE SCALE GENOMIC DNA]</scope>
    <source>
        <strain evidence="5 6">ZGT118</strain>
    </source>
</reference>
<dbReference type="InterPro" id="IPR039424">
    <property type="entry name" value="SBP_5"/>
</dbReference>
<dbReference type="Gene3D" id="3.40.190.10">
    <property type="entry name" value="Periplasmic binding protein-like II"/>
    <property type="match status" value="1"/>
</dbReference>
<protein>
    <submittedName>
        <fullName evidence="5">Diguanylate cyclase</fullName>
    </submittedName>
</protein>
<dbReference type="PIRSF" id="PIRSF002741">
    <property type="entry name" value="MppA"/>
    <property type="match status" value="1"/>
</dbReference>
<dbReference type="GO" id="GO:0015833">
    <property type="term" value="P:peptide transport"/>
    <property type="evidence" value="ECO:0007669"/>
    <property type="project" value="TreeGrafter"/>
</dbReference>
<comment type="subcellular location">
    <subcellularLocation>
        <location evidence="1">Periplasm</location>
    </subcellularLocation>
</comment>
<gene>
    <name evidence="5" type="ORF">AVO45_17355</name>
</gene>
<evidence type="ECO:0000259" key="4">
    <source>
        <dbReference type="Pfam" id="PF00496"/>
    </source>
</evidence>
<comment type="caution">
    <text evidence="5">The sequence shown here is derived from an EMBL/GenBank/DDBJ whole genome shotgun (WGS) entry which is preliminary data.</text>
</comment>
<dbReference type="PANTHER" id="PTHR30290:SF38">
    <property type="entry name" value="D,D-DIPEPTIDE-BINDING PERIPLASMIC PROTEIN DDPA-RELATED"/>
    <property type="match status" value="1"/>
</dbReference>
<accession>A0A0X3UB00</accession>
<evidence type="ECO:0000313" key="5">
    <source>
        <dbReference type="EMBL" id="KUJ85267.1"/>
    </source>
</evidence>
<name>A0A0X3UB00_9RHOB</name>
<organism evidence="5 6">
    <name type="scientific">Ruegeria marisrubri</name>
    <dbReference type="NCBI Taxonomy" id="1685379"/>
    <lineage>
        <taxon>Bacteria</taxon>
        <taxon>Pseudomonadati</taxon>
        <taxon>Pseudomonadota</taxon>
        <taxon>Alphaproteobacteria</taxon>
        <taxon>Rhodobacterales</taxon>
        <taxon>Roseobacteraceae</taxon>
        <taxon>Ruegeria</taxon>
    </lineage>
</organism>
<dbReference type="InterPro" id="IPR000914">
    <property type="entry name" value="SBP_5_dom"/>
</dbReference>
<evidence type="ECO:0000256" key="3">
    <source>
        <dbReference type="ARBA" id="ARBA00022729"/>
    </source>
</evidence>
<dbReference type="PANTHER" id="PTHR30290">
    <property type="entry name" value="PERIPLASMIC BINDING COMPONENT OF ABC TRANSPORTER"/>
    <property type="match status" value="1"/>
</dbReference>
<dbReference type="Pfam" id="PF00496">
    <property type="entry name" value="SBP_bac_5"/>
    <property type="match status" value="1"/>
</dbReference>
<dbReference type="Gene3D" id="3.10.105.10">
    <property type="entry name" value="Dipeptide-binding Protein, Domain 3"/>
    <property type="match status" value="1"/>
</dbReference>
<dbReference type="GO" id="GO:0043190">
    <property type="term" value="C:ATP-binding cassette (ABC) transporter complex"/>
    <property type="evidence" value="ECO:0007669"/>
    <property type="project" value="InterPro"/>
</dbReference>
<dbReference type="GO" id="GO:0030288">
    <property type="term" value="C:outer membrane-bounded periplasmic space"/>
    <property type="evidence" value="ECO:0007669"/>
    <property type="project" value="UniProtKB-ARBA"/>
</dbReference>
<sequence>MTFLTRTGKPLPDFLSQAASSTAGDAMSRREFLATACSFGATAATAYAMLGLPAPGHAAGNAQMGGTVRIQQQLVTMRDPRKFDFNSLATFTRGWLEYLVQYNSDGTFVPILLESWEINADATEYTLNVRKGVKWNNGDDFTAEDVAMNIARFCDTKVEGNAMSGKFGVIIDEATGKVMDGAVEVVDSHTVRLKLPRPDISLIAGLADYPAAIVHSSFEEVNMLENPVGTGPYLPESYEVGNRAALVRNENHAWWNAGNGAYMDRVEFIDFGADPSSHFAGAEADEFDVTYDTEGDFIAAFDGLDGWTKNSVDTAATVLARCNQQAEEDGKAVYADTRVRRALALAVDNATILELAYNNQGSVAENHHVSPKHPEYADIGTPTRDAEAAMALLDEAGMRDHEFELISLDAAFWKATGDAIAAQLRDAGMQVKRTVFPSSTFWNDWAKYPFSITNWNHRPFGIQTYALAYKTGAIWSETGFANVEFDAKVDQALATPDPDARREIMGKLEQIMINEGVIIQPYWRALYNHSKSNLKGAAIHISNEMYPQYMYWEA</sequence>
<dbReference type="PROSITE" id="PS51318">
    <property type="entry name" value="TAT"/>
    <property type="match status" value="1"/>
</dbReference>
<dbReference type="EMBL" id="LQBQ01000003">
    <property type="protein sequence ID" value="KUJ85267.1"/>
    <property type="molecule type" value="Genomic_DNA"/>
</dbReference>
<dbReference type="InterPro" id="IPR030678">
    <property type="entry name" value="Peptide/Ni-bd"/>
</dbReference>
<keyword evidence="3" id="KW-0732">Signal</keyword>
<proteinExistence type="inferred from homology"/>
<dbReference type="STRING" id="1685379.AVO45_17355"/>
<evidence type="ECO:0000313" key="6">
    <source>
        <dbReference type="Proteomes" id="UP000053791"/>
    </source>
</evidence>
<dbReference type="RefSeq" id="WP_068344933.1">
    <property type="nucleotide sequence ID" value="NZ_LQBQ01000003.1"/>
</dbReference>
<dbReference type="CDD" id="cd08503">
    <property type="entry name" value="PBP2_NikA_DppA_OppA_like_17"/>
    <property type="match status" value="1"/>
</dbReference>
<dbReference type="AlphaFoldDB" id="A0A0X3UB00"/>
<evidence type="ECO:0000256" key="1">
    <source>
        <dbReference type="ARBA" id="ARBA00004418"/>
    </source>
</evidence>
<dbReference type="Proteomes" id="UP000053791">
    <property type="component" value="Unassembled WGS sequence"/>
</dbReference>
<feature type="domain" description="Solute-binding protein family 5" evidence="4">
    <location>
        <begin position="108"/>
        <end position="469"/>
    </location>
</feature>
<dbReference type="OrthoDB" id="9803988at2"/>